<dbReference type="OrthoDB" id="9813719at2"/>
<dbReference type="REBASE" id="164875">
    <property type="entry name" value="M.Mko45378ORF19250P"/>
</dbReference>
<reference evidence="9 10" key="1">
    <citation type="submission" date="2016-03" db="EMBL/GenBank/DDBJ databases">
        <authorList>
            <person name="Ploux O."/>
        </authorList>
    </citation>
    <scope>NUCLEOTIDE SEQUENCE [LARGE SCALE GENOMIC DNA]</scope>
    <source>
        <strain evidence="9 10">R-45378</strain>
    </source>
</reference>
<dbReference type="InterPro" id="IPR050390">
    <property type="entry name" value="C5-Methyltransferase"/>
</dbReference>
<dbReference type="InterPro" id="IPR001525">
    <property type="entry name" value="C5_MeTfrase"/>
</dbReference>
<dbReference type="InterPro" id="IPR029063">
    <property type="entry name" value="SAM-dependent_MTases_sf"/>
</dbReference>
<dbReference type="EMBL" id="LUUJ01000113">
    <property type="protein sequence ID" value="OAI12066.1"/>
    <property type="molecule type" value="Genomic_DNA"/>
</dbReference>
<dbReference type="GO" id="GO:0003677">
    <property type="term" value="F:DNA binding"/>
    <property type="evidence" value="ECO:0007669"/>
    <property type="project" value="TreeGrafter"/>
</dbReference>
<evidence type="ECO:0000256" key="6">
    <source>
        <dbReference type="ARBA" id="ARBA00047422"/>
    </source>
</evidence>
<dbReference type="Gene3D" id="3.40.50.150">
    <property type="entry name" value="Vaccinia Virus protein VP39"/>
    <property type="match status" value="1"/>
</dbReference>
<accession>A0A177N277</accession>
<dbReference type="GO" id="GO:0003886">
    <property type="term" value="F:DNA (cytosine-5-)-methyltransferase activity"/>
    <property type="evidence" value="ECO:0007669"/>
    <property type="project" value="UniProtKB-EC"/>
</dbReference>
<dbReference type="GO" id="GO:0032259">
    <property type="term" value="P:methylation"/>
    <property type="evidence" value="ECO:0007669"/>
    <property type="project" value="UniProtKB-KW"/>
</dbReference>
<evidence type="ECO:0000256" key="2">
    <source>
        <dbReference type="ARBA" id="ARBA00022603"/>
    </source>
</evidence>
<keyword evidence="4 7" id="KW-0949">S-adenosyl-L-methionine</keyword>
<name>A0A177N277_9GAMM</name>
<evidence type="ECO:0000313" key="9">
    <source>
        <dbReference type="EMBL" id="OAI12066.1"/>
    </source>
</evidence>
<keyword evidence="5" id="KW-0680">Restriction system</keyword>
<evidence type="ECO:0000256" key="4">
    <source>
        <dbReference type="ARBA" id="ARBA00022691"/>
    </source>
</evidence>
<evidence type="ECO:0000256" key="5">
    <source>
        <dbReference type="ARBA" id="ARBA00022747"/>
    </source>
</evidence>
<dbReference type="Pfam" id="PF00145">
    <property type="entry name" value="DNA_methylase"/>
    <property type="match status" value="2"/>
</dbReference>
<evidence type="ECO:0000313" key="10">
    <source>
        <dbReference type="Proteomes" id="UP000077857"/>
    </source>
</evidence>
<dbReference type="RefSeq" id="WP_064042125.1">
    <property type="nucleotide sequence ID" value="NZ_LUUJ01000113.1"/>
</dbReference>
<comment type="catalytic activity">
    <reaction evidence="6">
        <text>a 2'-deoxycytidine in DNA + S-adenosyl-L-methionine = a 5-methyl-2'-deoxycytidine in DNA + S-adenosyl-L-homocysteine + H(+)</text>
        <dbReference type="Rhea" id="RHEA:13681"/>
        <dbReference type="Rhea" id="RHEA-COMP:11369"/>
        <dbReference type="Rhea" id="RHEA-COMP:11370"/>
        <dbReference type="ChEBI" id="CHEBI:15378"/>
        <dbReference type="ChEBI" id="CHEBI:57856"/>
        <dbReference type="ChEBI" id="CHEBI:59789"/>
        <dbReference type="ChEBI" id="CHEBI:85452"/>
        <dbReference type="ChEBI" id="CHEBI:85454"/>
        <dbReference type="EC" id="2.1.1.37"/>
    </reaction>
</comment>
<dbReference type="PRINTS" id="PR00105">
    <property type="entry name" value="C5METTRFRASE"/>
</dbReference>
<evidence type="ECO:0000256" key="7">
    <source>
        <dbReference type="PROSITE-ProRule" id="PRU01016"/>
    </source>
</evidence>
<dbReference type="PANTHER" id="PTHR10629:SF52">
    <property type="entry name" value="DNA (CYTOSINE-5)-METHYLTRANSFERASE 1"/>
    <property type="match status" value="1"/>
</dbReference>
<keyword evidence="3 7" id="KW-0808">Transferase</keyword>
<feature type="active site" evidence="7">
    <location>
        <position position="129"/>
    </location>
</feature>
<dbReference type="PROSITE" id="PS51679">
    <property type="entry name" value="SAM_MT_C5"/>
    <property type="match status" value="1"/>
</dbReference>
<keyword evidence="2 7" id="KW-0489">Methyltransferase</keyword>
<gene>
    <name evidence="9" type="ORF">A1507_19250</name>
</gene>
<comment type="similarity">
    <text evidence="7 8">Belongs to the class I-like SAM-binding methyltransferase superfamily. C5-methyltransferase family.</text>
</comment>
<proteinExistence type="inferred from homology"/>
<dbReference type="GO" id="GO:0009307">
    <property type="term" value="P:DNA restriction-modification system"/>
    <property type="evidence" value="ECO:0007669"/>
    <property type="project" value="UniProtKB-KW"/>
</dbReference>
<evidence type="ECO:0000256" key="3">
    <source>
        <dbReference type="ARBA" id="ARBA00022679"/>
    </source>
</evidence>
<dbReference type="PANTHER" id="PTHR10629">
    <property type="entry name" value="CYTOSINE-SPECIFIC METHYLTRANSFERASE"/>
    <property type="match status" value="1"/>
</dbReference>
<dbReference type="SUPFAM" id="SSF53335">
    <property type="entry name" value="S-adenosyl-L-methionine-dependent methyltransferases"/>
    <property type="match status" value="1"/>
</dbReference>
<sequence length="516" mass="59228">MKLKDIQVIDLFAGPGGLGEGFSSAADEAFKILVSAEKDQFAYQTLRLRAYYRLLLRKAQDKLSLYLDFCNGYRDSPWDETTEDLWREASEEAKLIELGTESGNAELDRAIQQRLNQELPWVLIGGPPCQAYSLVGRSRNKGKIDYKPEKDERHFLYKEYLRIIQKYRPAIFVMENVKGILSSKINGELIFHSILKDLSDPDSAINDGNSVGRYRILSLVKDVEFKRGDSPTSINPHDFIIQAEEYGVPQARHRVILLGVREDIPINRRQLLNKIEKQVNVGDVIADLPPVRSILSREKDSPENWAANVSGHATYLTSNSSDPKLRYELHMAVHGVSKHILTGGTRMHSENYPKMVKSELLSEWYTRNRPQVWLNHESRAHMTSDLRRYLYAAAFAKAHNRSPKGAEDFKIPGLEPKHKNWETGHFADRFRVQVYDKPSNTVTSHMAKDGHYFIHYDPSQCRSLTVREAARIQTFPDNYFFQGNRTQQYHQVGNAVPPYLAKQIAEIVYNLLYDSN</sequence>
<dbReference type="AlphaFoldDB" id="A0A177N277"/>
<dbReference type="NCBIfam" id="TIGR00675">
    <property type="entry name" value="dcm"/>
    <property type="match status" value="1"/>
</dbReference>
<dbReference type="Proteomes" id="UP000077857">
    <property type="component" value="Unassembled WGS sequence"/>
</dbReference>
<dbReference type="GO" id="GO:0044027">
    <property type="term" value="P:negative regulation of gene expression via chromosomal CpG island methylation"/>
    <property type="evidence" value="ECO:0007669"/>
    <property type="project" value="TreeGrafter"/>
</dbReference>
<dbReference type="Gene3D" id="3.90.120.10">
    <property type="entry name" value="DNA Methylase, subunit A, domain 2"/>
    <property type="match status" value="1"/>
</dbReference>
<comment type="caution">
    <text evidence="9">The sequence shown here is derived from an EMBL/GenBank/DDBJ whole genome shotgun (WGS) entry which is preliminary data.</text>
</comment>
<protein>
    <recommendedName>
        <fullName evidence="1">DNA (cytosine-5-)-methyltransferase</fullName>
        <ecNumber evidence="1">2.1.1.37</ecNumber>
    </recommendedName>
</protein>
<dbReference type="EC" id="2.1.1.37" evidence="1"/>
<organism evidence="9 10">
    <name type="scientific">Methylomonas koyamae</name>
    <dbReference type="NCBI Taxonomy" id="702114"/>
    <lineage>
        <taxon>Bacteria</taxon>
        <taxon>Pseudomonadati</taxon>
        <taxon>Pseudomonadota</taxon>
        <taxon>Gammaproteobacteria</taxon>
        <taxon>Methylococcales</taxon>
        <taxon>Methylococcaceae</taxon>
        <taxon>Methylomonas</taxon>
    </lineage>
</organism>
<evidence type="ECO:0000256" key="1">
    <source>
        <dbReference type="ARBA" id="ARBA00011975"/>
    </source>
</evidence>
<evidence type="ECO:0000256" key="8">
    <source>
        <dbReference type="RuleBase" id="RU000416"/>
    </source>
</evidence>